<reference evidence="2" key="1">
    <citation type="journal article" date="2021" name="Proc. Natl. Acad. Sci. U.S.A.">
        <title>A Catalog of Tens of Thousands of Viruses from Human Metagenomes Reveals Hidden Associations with Chronic Diseases.</title>
        <authorList>
            <person name="Tisza M.J."/>
            <person name="Buck C.B."/>
        </authorList>
    </citation>
    <scope>NUCLEOTIDE SEQUENCE</scope>
    <source>
        <strain evidence="2">CtDwO1</strain>
    </source>
</reference>
<dbReference type="InterPro" id="IPR049214">
    <property type="entry name" value="DUF6808"/>
</dbReference>
<organism evidence="2">
    <name type="scientific">Podoviridae sp. ctDwO1</name>
    <dbReference type="NCBI Taxonomy" id="2827726"/>
    <lineage>
        <taxon>Viruses</taxon>
        <taxon>Duplodnaviria</taxon>
        <taxon>Heunggongvirae</taxon>
        <taxon>Uroviricota</taxon>
        <taxon>Caudoviricetes</taxon>
    </lineage>
</organism>
<dbReference type="EMBL" id="BK032784">
    <property type="protein sequence ID" value="DAF60212.1"/>
    <property type="molecule type" value="Genomic_DNA"/>
</dbReference>
<name>A0A8S5TA68_9CAUD</name>
<accession>A0A8S5TA68</accession>
<dbReference type="Pfam" id="PF20647">
    <property type="entry name" value="DUF6808"/>
    <property type="match status" value="1"/>
</dbReference>
<evidence type="ECO:0000259" key="1">
    <source>
        <dbReference type="Pfam" id="PF20647"/>
    </source>
</evidence>
<protein>
    <recommendedName>
        <fullName evidence="1">DUF6808 domain-containing protein</fullName>
    </recommendedName>
</protein>
<sequence>MKKFLWGIIPVIILACVAFFLGRGTQRTGEKPLHETITDTVRYVDTIKYQEPAPVFVKSNGTTKVSVSVAHLKETLRNAMLDTLPRIRADTLEQIVLCEKDQDSVQIELPMLQSVYKDKDYTAYISGVNARLDSIFVYPKREIITIRKPPKHWHIGISSGYGTTVQGFKPYIGIGITYSLISF</sequence>
<dbReference type="PROSITE" id="PS51257">
    <property type="entry name" value="PROKAR_LIPOPROTEIN"/>
    <property type="match status" value="1"/>
</dbReference>
<evidence type="ECO:0000313" key="2">
    <source>
        <dbReference type="EMBL" id="DAF60212.1"/>
    </source>
</evidence>
<proteinExistence type="predicted"/>
<feature type="domain" description="DUF6808" evidence="1">
    <location>
        <begin position="103"/>
        <end position="181"/>
    </location>
</feature>